<dbReference type="Proteomes" id="UP000070646">
    <property type="component" value="Unassembled WGS sequence"/>
</dbReference>
<protein>
    <submittedName>
        <fullName evidence="1">Putative bacteriocin UviB</fullName>
    </submittedName>
</protein>
<accession>A0A133MPE9</accession>
<proteinExistence type="predicted"/>
<comment type="caution">
    <text evidence="1">The sequence shown here is derived from an EMBL/GenBank/DDBJ whole genome shotgun (WGS) entry which is preliminary data.</text>
</comment>
<dbReference type="EMBL" id="LRPU01000190">
    <property type="protein sequence ID" value="KXA05910.1"/>
    <property type="molecule type" value="Genomic_DNA"/>
</dbReference>
<name>A0A133MPE9_CLOPF</name>
<evidence type="ECO:0000313" key="1">
    <source>
        <dbReference type="EMBL" id="KXA05910.1"/>
    </source>
</evidence>
<reference evidence="1 2" key="1">
    <citation type="submission" date="2016-01" db="EMBL/GenBank/DDBJ databases">
        <authorList>
            <person name="Oliw E.H."/>
        </authorList>
    </citation>
    <scope>NUCLEOTIDE SEQUENCE [LARGE SCALE GENOMIC DNA]</scope>
    <source>
        <strain evidence="1 2">MJR7757A</strain>
    </source>
</reference>
<sequence length="69" mass="8175">MEKEILTQIATQGVFAALFVWLLWDTRKEARERENKLNNLIDKLADKFNVVEDIKEDVDTIKDHLFNNK</sequence>
<gene>
    <name evidence="1" type="ORF">HMPREF3222_02959</name>
</gene>
<organism evidence="1 2">
    <name type="scientific">Clostridium perfringens</name>
    <dbReference type="NCBI Taxonomy" id="1502"/>
    <lineage>
        <taxon>Bacteria</taxon>
        <taxon>Bacillati</taxon>
        <taxon>Bacillota</taxon>
        <taxon>Clostridia</taxon>
        <taxon>Eubacteriales</taxon>
        <taxon>Clostridiaceae</taxon>
        <taxon>Clostridium</taxon>
    </lineage>
</organism>
<dbReference type="RefSeq" id="WP_060796776.1">
    <property type="nucleotide sequence ID" value="NZ_CP120689.1"/>
</dbReference>
<dbReference type="Pfam" id="PF10960">
    <property type="entry name" value="Holin_BhlA"/>
    <property type="match status" value="1"/>
</dbReference>
<dbReference type="InterPro" id="IPR024405">
    <property type="entry name" value="Phage_BhlA/UviB"/>
</dbReference>
<dbReference type="AlphaFoldDB" id="A0A133MPE9"/>
<evidence type="ECO:0000313" key="2">
    <source>
        <dbReference type="Proteomes" id="UP000070646"/>
    </source>
</evidence>
<dbReference type="PATRIC" id="fig|1502.174.peg.2982"/>